<evidence type="ECO:0000313" key="1">
    <source>
        <dbReference type="EMBL" id="KAA6372183.1"/>
    </source>
</evidence>
<name>A0A5J4UPC8_9EUKA</name>
<organism evidence="1 2">
    <name type="scientific">Streblomastix strix</name>
    <dbReference type="NCBI Taxonomy" id="222440"/>
    <lineage>
        <taxon>Eukaryota</taxon>
        <taxon>Metamonada</taxon>
        <taxon>Preaxostyla</taxon>
        <taxon>Oxymonadida</taxon>
        <taxon>Streblomastigidae</taxon>
        <taxon>Streblomastix</taxon>
    </lineage>
</organism>
<gene>
    <name evidence="1" type="ORF">EZS28_032289</name>
</gene>
<evidence type="ECO:0000313" key="2">
    <source>
        <dbReference type="Proteomes" id="UP000324800"/>
    </source>
</evidence>
<protein>
    <submittedName>
        <fullName evidence="1">Uncharacterized protein</fullName>
    </submittedName>
</protein>
<dbReference type="EMBL" id="SNRW01013816">
    <property type="protein sequence ID" value="KAA6372183.1"/>
    <property type="molecule type" value="Genomic_DNA"/>
</dbReference>
<accession>A0A5J4UPC8</accession>
<dbReference type="Proteomes" id="UP000324800">
    <property type="component" value="Unassembled WGS sequence"/>
</dbReference>
<comment type="caution">
    <text evidence="1">The sequence shown here is derived from an EMBL/GenBank/DDBJ whole genome shotgun (WGS) entry which is preliminary data.</text>
</comment>
<sequence>MNLVAEDNFGVEKYPRFEDKTQAGQYDPNMTPPVAAINFSNDPTDGLRGDFIAVGAGGDSLAPGDNQTEVDKDDFTGTNYSNSGAKYTDPKLNIIGSITDMLFMLERVGSIVPLSITPTTGPPVVTSLYYHNGSEDVQSLTVYAGAYYDEESKVRGCQISKFSIDFQKEDGILQQEIEMLGSHYKQDELKPASKFARYRNTPIEGWYLDSVWYNIVTKSHVGSFIENSTVPANSKWYQVGCGTSDVKIDLDFNLDEGAGGDFCSKMVNGELQVVDQYRGKLPRGSEGETLTFTLTREQHEAYLRKIMMGDVGATEDIDNMTFGLKLVLVNLAGESLIIGAPQVSLVTDGPHLERKSSEQLTFTAKGIGGFYLNDEQVDPTQQGTLFMHYYPTGWLSSIGVSLFSIKLYTMASPGGYDHPVNNCRLVFAPIIRLSPARLTKTSLSPKVILSISSVAPTSPII</sequence>
<dbReference type="AlphaFoldDB" id="A0A5J4UPC8"/>
<reference evidence="1 2" key="1">
    <citation type="submission" date="2019-03" db="EMBL/GenBank/DDBJ databases">
        <title>Single cell metagenomics reveals metabolic interactions within the superorganism composed of flagellate Streblomastix strix and complex community of Bacteroidetes bacteria on its surface.</title>
        <authorList>
            <person name="Treitli S.C."/>
            <person name="Kolisko M."/>
            <person name="Husnik F."/>
            <person name="Keeling P."/>
            <person name="Hampl V."/>
        </authorList>
    </citation>
    <scope>NUCLEOTIDE SEQUENCE [LARGE SCALE GENOMIC DNA]</scope>
    <source>
        <strain evidence="1">ST1C</strain>
    </source>
</reference>
<proteinExistence type="predicted"/>
<feature type="non-terminal residue" evidence="1">
    <location>
        <position position="461"/>
    </location>
</feature>